<feature type="domain" description="Glyoxalase-like" evidence="1">
    <location>
        <begin position="18"/>
        <end position="132"/>
    </location>
</feature>
<sequence>MTRPPMRIGAVTITAPPAPHARELARFYERLLGWRIVDEGPKGGWVQLQPPEDESTPTLLGINIESDEGYERPTWPSRPGGQNATVHLDIGVDDLDEAVVWALQAGASLAEDQPQEHVRVMLDPAGNPFCLC</sequence>
<keyword evidence="2" id="KW-0560">Oxidoreductase</keyword>
<dbReference type="InterPro" id="IPR041581">
    <property type="entry name" value="Glyoxalase_6"/>
</dbReference>
<reference evidence="2 3" key="1">
    <citation type="submission" date="2020-07" db="EMBL/GenBank/DDBJ databases">
        <title>Sequencing the genomes of 1000 actinobacteria strains.</title>
        <authorList>
            <person name="Klenk H.-P."/>
        </authorList>
    </citation>
    <scope>NUCLEOTIDE SEQUENCE [LARGE SCALE GENOMIC DNA]</scope>
    <source>
        <strain evidence="2 3">DSM 18448</strain>
    </source>
</reference>
<evidence type="ECO:0000259" key="1">
    <source>
        <dbReference type="Pfam" id="PF18029"/>
    </source>
</evidence>
<organism evidence="2 3">
    <name type="scientific">Actinopolymorpha rutila</name>
    <dbReference type="NCBI Taxonomy" id="446787"/>
    <lineage>
        <taxon>Bacteria</taxon>
        <taxon>Bacillati</taxon>
        <taxon>Actinomycetota</taxon>
        <taxon>Actinomycetes</taxon>
        <taxon>Propionibacteriales</taxon>
        <taxon>Actinopolymorphaceae</taxon>
        <taxon>Actinopolymorpha</taxon>
    </lineage>
</organism>
<dbReference type="PANTHER" id="PTHR35908">
    <property type="entry name" value="HYPOTHETICAL FUSION PROTEIN"/>
    <property type="match status" value="1"/>
</dbReference>
<dbReference type="PANTHER" id="PTHR35908:SF1">
    <property type="entry name" value="CONSERVED PROTEIN"/>
    <property type="match status" value="1"/>
</dbReference>
<keyword evidence="2" id="KW-0223">Dioxygenase</keyword>
<dbReference type="RefSeq" id="WP_179788885.1">
    <property type="nucleotide sequence ID" value="NZ_BAAARR010000023.1"/>
</dbReference>
<name>A0A852ZEF5_9ACTN</name>
<dbReference type="GO" id="GO:0016829">
    <property type="term" value="F:lyase activity"/>
    <property type="evidence" value="ECO:0007669"/>
    <property type="project" value="UniProtKB-KW"/>
</dbReference>
<gene>
    <name evidence="2" type="ORF">F4554_003922</name>
</gene>
<keyword evidence="3" id="KW-1185">Reference proteome</keyword>
<dbReference type="AlphaFoldDB" id="A0A852ZEF5"/>
<dbReference type="InterPro" id="IPR029068">
    <property type="entry name" value="Glyas_Bleomycin-R_OHBP_Dase"/>
</dbReference>
<protein>
    <submittedName>
        <fullName evidence="2">Catechol 2,3-dioxygenase-like lactoylglutathione lyase family enzyme</fullName>
    </submittedName>
</protein>
<dbReference type="Pfam" id="PF18029">
    <property type="entry name" value="Glyoxalase_6"/>
    <property type="match status" value="1"/>
</dbReference>
<evidence type="ECO:0000313" key="2">
    <source>
        <dbReference type="EMBL" id="NYH91284.1"/>
    </source>
</evidence>
<proteinExistence type="predicted"/>
<dbReference type="GO" id="GO:0051213">
    <property type="term" value="F:dioxygenase activity"/>
    <property type="evidence" value="ECO:0007669"/>
    <property type="project" value="UniProtKB-KW"/>
</dbReference>
<dbReference type="SUPFAM" id="SSF54593">
    <property type="entry name" value="Glyoxalase/Bleomycin resistance protein/Dihydroxybiphenyl dioxygenase"/>
    <property type="match status" value="1"/>
</dbReference>
<dbReference type="Gene3D" id="3.10.180.10">
    <property type="entry name" value="2,3-Dihydroxybiphenyl 1,2-Dioxygenase, domain 1"/>
    <property type="match status" value="1"/>
</dbReference>
<accession>A0A852ZEF5</accession>
<dbReference type="EMBL" id="JACBZH010000001">
    <property type="protein sequence ID" value="NYH91284.1"/>
    <property type="molecule type" value="Genomic_DNA"/>
</dbReference>
<keyword evidence="2" id="KW-0456">Lyase</keyword>
<comment type="caution">
    <text evidence="2">The sequence shown here is derived from an EMBL/GenBank/DDBJ whole genome shotgun (WGS) entry which is preliminary data.</text>
</comment>
<dbReference type="CDD" id="cd06587">
    <property type="entry name" value="VOC"/>
    <property type="match status" value="1"/>
</dbReference>
<dbReference type="Proteomes" id="UP000579605">
    <property type="component" value="Unassembled WGS sequence"/>
</dbReference>
<evidence type="ECO:0000313" key="3">
    <source>
        <dbReference type="Proteomes" id="UP000579605"/>
    </source>
</evidence>